<accession>A0ABW1ECW6</accession>
<protein>
    <recommendedName>
        <fullName evidence="3">Secreted protein</fullName>
    </recommendedName>
</protein>
<evidence type="ECO:0000313" key="1">
    <source>
        <dbReference type="EMBL" id="MFC5861102.1"/>
    </source>
</evidence>
<gene>
    <name evidence="1" type="ORF">ACFPT7_02225</name>
</gene>
<dbReference type="Proteomes" id="UP001596091">
    <property type="component" value="Unassembled WGS sequence"/>
</dbReference>
<reference evidence="2" key="1">
    <citation type="journal article" date="2019" name="Int. J. Syst. Evol. Microbiol.">
        <title>The Global Catalogue of Microorganisms (GCM) 10K type strain sequencing project: providing services to taxonomists for standard genome sequencing and annotation.</title>
        <authorList>
            <consortium name="The Broad Institute Genomics Platform"/>
            <consortium name="The Broad Institute Genome Sequencing Center for Infectious Disease"/>
            <person name="Wu L."/>
            <person name="Ma J."/>
        </authorList>
    </citation>
    <scope>NUCLEOTIDE SEQUENCE [LARGE SCALE GENOMIC DNA]</scope>
    <source>
        <strain evidence="2">JCM 4087</strain>
    </source>
</reference>
<organism evidence="1 2">
    <name type="scientific">Acidicapsa dinghuensis</name>
    <dbReference type="NCBI Taxonomy" id="2218256"/>
    <lineage>
        <taxon>Bacteria</taxon>
        <taxon>Pseudomonadati</taxon>
        <taxon>Acidobacteriota</taxon>
        <taxon>Terriglobia</taxon>
        <taxon>Terriglobales</taxon>
        <taxon>Acidobacteriaceae</taxon>
        <taxon>Acidicapsa</taxon>
    </lineage>
</organism>
<proteinExistence type="predicted"/>
<name>A0ABW1ECW6_9BACT</name>
<dbReference type="RefSeq" id="WP_263334428.1">
    <property type="nucleotide sequence ID" value="NZ_JAGSYH010000002.1"/>
</dbReference>
<keyword evidence="2" id="KW-1185">Reference proteome</keyword>
<sequence length="83" mass="9768">MLYLIAFLFIWPFHAKPVETPVLHKNGLSFCSSGYHLWRLGRSRSFGPPASEWIRLNESSVPDYEDRHSSLHCRRQDLKVARR</sequence>
<dbReference type="EMBL" id="JBHSPH010000001">
    <property type="protein sequence ID" value="MFC5861102.1"/>
    <property type="molecule type" value="Genomic_DNA"/>
</dbReference>
<comment type="caution">
    <text evidence="1">The sequence shown here is derived from an EMBL/GenBank/DDBJ whole genome shotgun (WGS) entry which is preliminary data.</text>
</comment>
<evidence type="ECO:0000313" key="2">
    <source>
        <dbReference type="Proteomes" id="UP001596091"/>
    </source>
</evidence>
<evidence type="ECO:0008006" key="3">
    <source>
        <dbReference type="Google" id="ProtNLM"/>
    </source>
</evidence>